<dbReference type="Gene3D" id="1.20.120.1870">
    <property type="entry name" value="Fic/DOC protein, Fido domain"/>
    <property type="match status" value="1"/>
</dbReference>
<feature type="domain" description="Fido" evidence="1">
    <location>
        <begin position="7"/>
        <end position="123"/>
    </location>
</feature>
<evidence type="ECO:0000259" key="1">
    <source>
        <dbReference type="PROSITE" id="PS51459"/>
    </source>
</evidence>
<reference evidence="3" key="1">
    <citation type="submission" date="2016-10" db="EMBL/GenBank/DDBJ databases">
        <authorList>
            <person name="Varghese N."/>
            <person name="Submissions S."/>
        </authorList>
    </citation>
    <scope>NUCLEOTIDE SEQUENCE [LARGE SCALE GENOMIC DNA]</scope>
    <source>
        <strain evidence="3">DSM 28453</strain>
    </source>
</reference>
<dbReference type="EMBL" id="FOSZ01000002">
    <property type="protein sequence ID" value="SFK77095.1"/>
    <property type="molecule type" value="Genomic_DNA"/>
</dbReference>
<dbReference type="NCBIfam" id="TIGR01550">
    <property type="entry name" value="DOC_P1"/>
    <property type="match status" value="1"/>
</dbReference>
<evidence type="ECO:0000313" key="3">
    <source>
        <dbReference type="Proteomes" id="UP000198851"/>
    </source>
</evidence>
<gene>
    <name evidence="2" type="ORF">SAMN04488036_102107</name>
</gene>
<sequence>MSEPVWAPLQAVLIIHDRQIARHGGASGMRDIQLLEAAVERPRNKAAYGEPSLEAIAAAYAFGIAKAHAFVDGNKRTAFVTSATFLRLNGFGLRPDPLDGVRAMEDLASGLMSEETFVAWLGGLKFAIVARSETPT</sequence>
<dbReference type="PROSITE" id="PS51459">
    <property type="entry name" value="FIDO"/>
    <property type="match status" value="1"/>
</dbReference>
<name>A0A1I4C844_9RHOB</name>
<evidence type="ECO:0000313" key="2">
    <source>
        <dbReference type="EMBL" id="SFK77095.1"/>
    </source>
</evidence>
<dbReference type="RefSeq" id="WP_093321641.1">
    <property type="nucleotide sequence ID" value="NZ_FOSZ01000002.1"/>
</dbReference>
<dbReference type="PANTHER" id="PTHR39426:SF1">
    <property type="entry name" value="HOMOLOGY TO DEATH-ON-CURING PROTEIN OF PHAGE P1"/>
    <property type="match status" value="1"/>
</dbReference>
<dbReference type="Pfam" id="PF02661">
    <property type="entry name" value="Fic"/>
    <property type="match status" value="1"/>
</dbReference>
<dbReference type="SUPFAM" id="SSF140931">
    <property type="entry name" value="Fic-like"/>
    <property type="match status" value="1"/>
</dbReference>
<dbReference type="InterPro" id="IPR036597">
    <property type="entry name" value="Fido-like_dom_sf"/>
</dbReference>
<dbReference type="PIRSF" id="PIRSF018297">
    <property type="entry name" value="Doc"/>
    <property type="match status" value="1"/>
</dbReference>
<dbReference type="OrthoDB" id="9802752at2"/>
<proteinExistence type="predicted"/>
<keyword evidence="3" id="KW-1185">Reference proteome</keyword>
<dbReference type="InterPro" id="IPR053737">
    <property type="entry name" value="Type_II_TA_Toxin"/>
</dbReference>
<accession>A0A1I4C844</accession>
<organism evidence="2 3">
    <name type="scientific">Shimia haliotis</name>
    <dbReference type="NCBI Taxonomy" id="1280847"/>
    <lineage>
        <taxon>Bacteria</taxon>
        <taxon>Pseudomonadati</taxon>
        <taxon>Pseudomonadota</taxon>
        <taxon>Alphaproteobacteria</taxon>
        <taxon>Rhodobacterales</taxon>
        <taxon>Roseobacteraceae</taxon>
    </lineage>
</organism>
<dbReference type="GO" id="GO:0016301">
    <property type="term" value="F:kinase activity"/>
    <property type="evidence" value="ECO:0007669"/>
    <property type="project" value="InterPro"/>
</dbReference>
<dbReference type="AlphaFoldDB" id="A0A1I4C844"/>
<dbReference type="PANTHER" id="PTHR39426">
    <property type="entry name" value="HOMOLOGY TO DEATH-ON-CURING PROTEIN OF PHAGE P1"/>
    <property type="match status" value="1"/>
</dbReference>
<dbReference type="InterPro" id="IPR006440">
    <property type="entry name" value="Doc"/>
</dbReference>
<protein>
    <submittedName>
        <fullName evidence="2">Death on curing protein</fullName>
    </submittedName>
</protein>
<dbReference type="InterPro" id="IPR003812">
    <property type="entry name" value="Fido"/>
</dbReference>
<dbReference type="Proteomes" id="UP000198851">
    <property type="component" value="Unassembled WGS sequence"/>
</dbReference>
<dbReference type="STRING" id="1280847.SAMN04488036_102107"/>